<keyword evidence="3" id="KW-1185">Reference proteome</keyword>
<proteinExistence type="predicted"/>
<feature type="compositionally biased region" description="Basic and acidic residues" evidence="1">
    <location>
        <begin position="291"/>
        <end position="301"/>
    </location>
</feature>
<feature type="compositionally biased region" description="Basic residues" evidence="1">
    <location>
        <begin position="34"/>
        <end position="52"/>
    </location>
</feature>
<feature type="compositionally biased region" description="Low complexity" evidence="1">
    <location>
        <begin position="337"/>
        <end position="349"/>
    </location>
</feature>
<feature type="compositionally biased region" description="Basic residues" evidence="1">
    <location>
        <begin position="302"/>
        <end position="314"/>
    </location>
</feature>
<feature type="region of interest" description="Disordered" evidence="1">
    <location>
        <begin position="27"/>
        <end position="143"/>
    </location>
</feature>
<feature type="compositionally biased region" description="Basic residues" evidence="1">
    <location>
        <begin position="68"/>
        <end position="78"/>
    </location>
</feature>
<sequence length="394" mass="43227">MEEKELRVWMPASMVRLAEPRLVEEFEQREEAKRLKKASKGTKNSTAKRKPKVQVSDFEESDDPKPKPPPKKTTRKVKSAVIREEGESDAVGPKKTKARTKAPAPLDSDVPSDDELPTFNAPAKMKQTAKASKDVRPTNALEPFAVDPPARVVRDLTKKKEKAVENTQTDLKSFFPLAKAMARKTNAQTLSAPLAPAAEPSTSRRTEPSTLSAPSQGRQTAGGRRESPGAKPRNLDSDDDTHCPSTPSKKIQASEGSVAGNSRTSKLQPQPFPLPFDDRPPPRRRSSISSSEHDSDRDRRVTKSPRKSAKHTSPRTKSSVARAPSPTPYRRLESPKSDIPVIDISSDSDSPPPTPKLKPRRLVMKTGVTGIPRTVLQPTNFPALSNDIIDLSDL</sequence>
<feature type="region of interest" description="Disordered" evidence="1">
    <location>
        <begin position="185"/>
        <end position="359"/>
    </location>
</feature>
<comment type="caution">
    <text evidence="2">The sequence shown here is derived from an EMBL/GenBank/DDBJ whole genome shotgun (WGS) entry which is preliminary data.</text>
</comment>
<dbReference type="EMBL" id="JACAZH010000005">
    <property type="protein sequence ID" value="KAF7367504.1"/>
    <property type="molecule type" value="Genomic_DNA"/>
</dbReference>
<accession>A0A8H6YZB4</accession>
<organism evidence="2 3">
    <name type="scientific">Mycena sanguinolenta</name>
    <dbReference type="NCBI Taxonomy" id="230812"/>
    <lineage>
        <taxon>Eukaryota</taxon>
        <taxon>Fungi</taxon>
        <taxon>Dikarya</taxon>
        <taxon>Basidiomycota</taxon>
        <taxon>Agaricomycotina</taxon>
        <taxon>Agaricomycetes</taxon>
        <taxon>Agaricomycetidae</taxon>
        <taxon>Agaricales</taxon>
        <taxon>Marasmiineae</taxon>
        <taxon>Mycenaceae</taxon>
        <taxon>Mycena</taxon>
    </lineage>
</organism>
<gene>
    <name evidence="2" type="ORF">MSAN_00813300</name>
</gene>
<feature type="compositionally biased region" description="Polar residues" evidence="1">
    <location>
        <begin position="243"/>
        <end position="264"/>
    </location>
</feature>
<feature type="compositionally biased region" description="Basic and acidic residues" evidence="1">
    <location>
        <begin position="223"/>
        <end position="242"/>
    </location>
</feature>
<evidence type="ECO:0000313" key="2">
    <source>
        <dbReference type="EMBL" id="KAF7367504.1"/>
    </source>
</evidence>
<protein>
    <submittedName>
        <fullName evidence="2">Uncharacterized protein</fullName>
    </submittedName>
</protein>
<evidence type="ECO:0000256" key="1">
    <source>
        <dbReference type="SAM" id="MobiDB-lite"/>
    </source>
</evidence>
<evidence type="ECO:0000313" key="3">
    <source>
        <dbReference type="Proteomes" id="UP000623467"/>
    </source>
</evidence>
<name>A0A8H6YZB4_9AGAR</name>
<feature type="compositionally biased region" description="Low complexity" evidence="1">
    <location>
        <begin position="189"/>
        <end position="201"/>
    </location>
</feature>
<dbReference type="Proteomes" id="UP000623467">
    <property type="component" value="Unassembled WGS sequence"/>
</dbReference>
<reference evidence="2" key="1">
    <citation type="submission" date="2020-05" db="EMBL/GenBank/DDBJ databases">
        <title>Mycena genomes resolve the evolution of fungal bioluminescence.</title>
        <authorList>
            <person name="Tsai I.J."/>
        </authorList>
    </citation>
    <scope>NUCLEOTIDE SEQUENCE</scope>
    <source>
        <strain evidence="2">160909Yilan</strain>
    </source>
</reference>
<feature type="compositionally biased region" description="Polar residues" evidence="1">
    <location>
        <begin position="208"/>
        <end position="219"/>
    </location>
</feature>
<dbReference type="AlphaFoldDB" id="A0A8H6YZB4"/>